<evidence type="ECO:0000256" key="1">
    <source>
        <dbReference type="SAM" id="MobiDB-lite"/>
    </source>
</evidence>
<organism evidence="4">
    <name type="scientific">Schistosoma curassoni</name>
    <dbReference type="NCBI Taxonomy" id="6186"/>
    <lineage>
        <taxon>Eukaryota</taxon>
        <taxon>Metazoa</taxon>
        <taxon>Spiralia</taxon>
        <taxon>Lophotrochozoa</taxon>
        <taxon>Platyhelminthes</taxon>
        <taxon>Trematoda</taxon>
        <taxon>Digenea</taxon>
        <taxon>Strigeidida</taxon>
        <taxon>Schistosomatoidea</taxon>
        <taxon>Schistosomatidae</taxon>
        <taxon>Schistosoma</taxon>
    </lineage>
</organism>
<feature type="region of interest" description="Disordered" evidence="1">
    <location>
        <begin position="74"/>
        <end position="99"/>
    </location>
</feature>
<dbReference type="AlphaFoldDB" id="A0A183JZJ6"/>
<evidence type="ECO:0000313" key="2">
    <source>
        <dbReference type="EMBL" id="VDP29484.1"/>
    </source>
</evidence>
<reference evidence="4" key="1">
    <citation type="submission" date="2016-06" db="UniProtKB">
        <authorList>
            <consortium name="WormBaseParasite"/>
        </authorList>
    </citation>
    <scope>IDENTIFICATION</scope>
</reference>
<dbReference type="WBParaSite" id="SCUD_0000815401-mRNA-1">
    <property type="protein sequence ID" value="SCUD_0000815401-mRNA-1"/>
    <property type="gene ID" value="SCUD_0000815401"/>
</dbReference>
<name>A0A183JZJ6_9TREM</name>
<evidence type="ECO:0000313" key="4">
    <source>
        <dbReference type="WBParaSite" id="SCUD_0000815401-mRNA-1"/>
    </source>
</evidence>
<proteinExistence type="predicted"/>
<reference evidence="2 3" key="2">
    <citation type="submission" date="2018-11" db="EMBL/GenBank/DDBJ databases">
        <authorList>
            <consortium name="Pathogen Informatics"/>
        </authorList>
    </citation>
    <scope>NUCLEOTIDE SEQUENCE [LARGE SCALE GENOMIC DNA]</scope>
    <source>
        <strain evidence="2">Dakar</strain>
        <strain evidence="3">Dakar, Senegal</strain>
    </source>
</reference>
<dbReference type="Proteomes" id="UP000279833">
    <property type="component" value="Unassembled WGS sequence"/>
</dbReference>
<gene>
    <name evidence="2" type="ORF">SCUD_LOCUS8154</name>
</gene>
<accession>A0A183JZJ6</accession>
<protein>
    <submittedName>
        <fullName evidence="4">BZIP domain-containing protein</fullName>
    </submittedName>
</protein>
<sequence>MNTAIKDNRTRTEKVKAQAECSEANKQVKRSIRANKQKYVEELATTVEIAIRGGNMRQLYDTTKKLAGKFSKLERPIKKARQSSRTGEQVDGEKHHQGV</sequence>
<keyword evidence="3" id="KW-1185">Reference proteome</keyword>
<evidence type="ECO:0000313" key="3">
    <source>
        <dbReference type="Proteomes" id="UP000279833"/>
    </source>
</evidence>
<dbReference type="EMBL" id="UZAK01032624">
    <property type="protein sequence ID" value="VDP29484.1"/>
    <property type="molecule type" value="Genomic_DNA"/>
</dbReference>